<evidence type="ECO:0000313" key="2">
    <source>
        <dbReference type="Proteomes" id="UP000634136"/>
    </source>
</evidence>
<protein>
    <submittedName>
        <fullName evidence="1">Uncharacterized protein</fullName>
    </submittedName>
</protein>
<proteinExistence type="predicted"/>
<gene>
    <name evidence="1" type="ORF">G2W53_018211</name>
</gene>
<organism evidence="1 2">
    <name type="scientific">Senna tora</name>
    <dbReference type="NCBI Taxonomy" id="362788"/>
    <lineage>
        <taxon>Eukaryota</taxon>
        <taxon>Viridiplantae</taxon>
        <taxon>Streptophyta</taxon>
        <taxon>Embryophyta</taxon>
        <taxon>Tracheophyta</taxon>
        <taxon>Spermatophyta</taxon>
        <taxon>Magnoliopsida</taxon>
        <taxon>eudicotyledons</taxon>
        <taxon>Gunneridae</taxon>
        <taxon>Pentapetalae</taxon>
        <taxon>rosids</taxon>
        <taxon>fabids</taxon>
        <taxon>Fabales</taxon>
        <taxon>Fabaceae</taxon>
        <taxon>Caesalpinioideae</taxon>
        <taxon>Cassia clade</taxon>
        <taxon>Senna</taxon>
    </lineage>
</organism>
<keyword evidence="2" id="KW-1185">Reference proteome</keyword>
<evidence type="ECO:0000313" key="1">
    <source>
        <dbReference type="EMBL" id="KAF7827047.1"/>
    </source>
</evidence>
<accession>A0A834WL56</accession>
<comment type="caution">
    <text evidence="1">The sequence shown here is derived from an EMBL/GenBank/DDBJ whole genome shotgun (WGS) entry which is preliminary data.</text>
</comment>
<name>A0A834WL56_9FABA</name>
<sequence length="28" mass="3196">MEEEELLLAGPQLHMSIGIDRGMRPKED</sequence>
<dbReference type="EMBL" id="JAAIUW010000006">
    <property type="protein sequence ID" value="KAF7827047.1"/>
    <property type="molecule type" value="Genomic_DNA"/>
</dbReference>
<dbReference type="AlphaFoldDB" id="A0A834WL56"/>
<reference evidence="1" key="1">
    <citation type="submission" date="2020-09" db="EMBL/GenBank/DDBJ databases">
        <title>Genome-Enabled Discovery of Anthraquinone Biosynthesis in Senna tora.</title>
        <authorList>
            <person name="Kang S.-H."/>
            <person name="Pandey R.P."/>
            <person name="Lee C.-M."/>
            <person name="Sim J.-S."/>
            <person name="Jeong J.-T."/>
            <person name="Choi B.-S."/>
            <person name="Jung M."/>
            <person name="Ginzburg D."/>
            <person name="Zhao K."/>
            <person name="Won S.Y."/>
            <person name="Oh T.-J."/>
            <person name="Yu Y."/>
            <person name="Kim N.-H."/>
            <person name="Lee O.R."/>
            <person name="Lee T.-H."/>
            <person name="Bashyal P."/>
            <person name="Kim T.-S."/>
            <person name="Lee W.-H."/>
            <person name="Kawkins C."/>
            <person name="Kim C.-K."/>
            <person name="Kim J.S."/>
            <person name="Ahn B.O."/>
            <person name="Rhee S.Y."/>
            <person name="Sohng J.K."/>
        </authorList>
    </citation>
    <scope>NUCLEOTIDE SEQUENCE</scope>
    <source>
        <tissue evidence="1">Leaf</tissue>
    </source>
</reference>
<dbReference type="Proteomes" id="UP000634136">
    <property type="component" value="Unassembled WGS sequence"/>
</dbReference>